<dbReference type="Gene3D" id="3.30.1380.10">
    <property type="match status" value="1"/>
</dbReference>
<dbReference type="CDD" id="cd14852">
    <property type="entry name" value="LD-carboxypeptidase"/>
    <property type="match status" value="1"/>
</dbReference>
<sequence>MNTKSMPNVKPINVDFMSDFIPNWLRNKFKNYSKLLHSPAYKHTIAALIVLGVFVIPFYHSLNQNSSVLGITSIQSEFLPVTDLEEPIISFKSFVLNSGTPYTDKFILSSEPIQVIGNHSELLLLEPIKLQQSYIYPIQSSIPPRPYTKDIGFMDMSGNTNYQTFFFNPSLFNSSYYNTNQYPCFEGSNFDVLTIQLDKQNCLHEDFEQYLVLQEFEYQGHEIIAHSSAYNDLKKMLSASHRDGIQLVINSSFRTMEQQATIRELFQGIYGTNSTNQLSAVPGHSEHHLGTAFDFSAKEPAWYFGDTQAYSWLLKHAWEYGFVLSYPEGKEHITGYRYEPWHWRYVGKIHAAQLRSLPDLTLREYLYLINDMNENSY</sequence>
<evidence type="ECO:0000256" key="1">
    <source>
        <dbReference type="SAM" id="Phobius"/>
    </source>
</evidence>
<dbReference type="GO" id="GO:0006508">
    <property type="term" value="P:proteolysis"/>
    <property type="evidence" value="ECO:0007669"/>
    <property type="project" value="InterPro"/>
</dbReference>
<dbReference type="InterPro" id="IPR009045">
    <property type="entry name" value="Zn_M74/Hedgehog-like"/>
</dbReference>
<accession>A0A955L7L8</accession>
<dbReference type="AlphaFoldDB" id="A0A955L7L8"/>
<reference evidence="3" key="2">
    <citation type="journal article" date="2021" name="Microbiome">
        <title>Successional dynamics and alternative stable states in a saline activated sludge microbial community over 9 years.</title>
        <authorList>
            <person name="Wang Y."/>
            <person name="Ye J."/>
            <person name="Ju F."/>
            <person name="Liu L."/>
            <person name="Boyd J.A."/>
            <person name="Deng Y."/>
            <person name="Parks D.H."/>
            <person name="Jiang X."/>
            <person name="Yin X."/>
            <person name="Woodcroft B.J."/>
            <person name="Tyson G.W."/>
            <person name="Hugenholtz P."/>
            <person name="Polz M.F."/>
            <person name="Zhang T."/>
        </authorList>
    </citation>
    <scope>NUCLEOTIDE SEQUENCE</scope>
    <source>
        <strain evidence="3">HKST-UBA11</strain>
    </source>
</reference>
<organism evidence="3 4">
    <name type="scientific">Candidatus Dojkabacteria bacterium</name>
    <dbReference type="NCBI Taxonomy" id="2099670"/>
    <lineage>
        <taxon>Bacteria</taxon>
        <taxon>Candidatus Dojkabacteria</taxon>
    </lineage>
</organism>
<dbReference type="SUPFAM" id="SSF55166">
    <property type="entry name" value="Hedgehog/DD-peptidase"/>
    <property type="match status" value="1"/>
</dbReference>
<evidence type="ECO:0000313" key="3">
    <source>
        <dbReference type="EMBL" id="MCA9385116.1"/>
    </source>
</evidence>
<gene>
    <name evidence="3" type="ORF">KC717_00545</name>
</gene>
<feature type="domain" description="D-alanyl-D-alanine carboxypeptidase-like core" evidence="2">
    <location>
        <begin position="226"/>
        <end position="348"/>
    </location>
</feature>
<evidence type="ECO:0000259" key="2">
    <source>
        <dbReference type="Pfam" id="PF02557"/>
    </source>
</evidence>
<dbReference type="InterPro" id="IPR058193">
    <property type="entry name" value="VanY/YodJ_core_dom"/>
</dbReference>
<dbReference type="PANTHER" id="PTHR34385">
    <property type="entry name" value="D-ALANYL-D-ALANINE CARBOXYPEPTIDASE"/>
    <property type="match status" value="1"/>
</dbReference>
<protein>
    <submittedName>
        <fullName evidence="3">M15 family metallopeptidase</fullName>
    </submittedName>
</protein>
<keyword evidence="1" id="KW-0812">Transmembrane</keyword>
<keyword evidence="1" id="KW-0472">Membrane</keyword>
<dbReference type="PANTHER" id="PTHR34385:SF1">
    <property type="entry name" value="PEPTIDOGLYCAN L-ALANYL-D-GLUTAMATE ENDOPEPTIDASE CWLK"/>
    <property type="match status" value="1"/>
</dbReference>
<dbReference type="EMBL" id="JAGQLH010000004">
    <property type="protein sequence ID" value="MCA9385116.1"/>
    <property type="molecule type" value="Genomic_DNA"/>
</dbReference>
<keyword evidence="1" id="KW-1133">Transmembrane helix</keyword>
<dbReference type="InterPro" id="IPR052179">
    <property type="entry name" value="DD-CPase-like"/>
</dbReference>
<dbReference type="Proteomes" id="UP000754563">
    <property type="component" value="Unassembled WGS sequence"/>
</dbReference>
<name>A0A955L7L8_9BACT</name>
<feature type="transmembrane region" description="Helical" evidence="1">
    <location>
        <begin position="40"/>
        <end position="59"/>
    </location>
</feature>
<proteinExistence type="predicted"/>
<dbReference type="Pfam" id="PF02557">
    <property type="entry name" value="VanY"/>
    <property type="match status" value="1"/>
</dbReference>
<dbReference type="GO" id="GO:0008233">
    <property type="term" value="F:peptidase activity"/>
    <property type="evidence" value="ECO:0007669"/>
    <property type="project" value="InterPro"/>
</dbReference>
<comment type="caution">
    <text evidence="3">The sequence shown here is derived from an EMBL/GenBank/DDBJ whole genome shotgun (WGS) entry which is preliminary data.</text>
</comment>
<evidence type="ECO:0000313" key="4">
    <source>
        <dbReference type="Proteomes" id="UP000754563"/>
    </source>
</evidence>
<reference evidence="3" key="1">
    <citation type="submission" date="2020-04" db="EMBL/GenBank/DDBJ databases">
        <authorList>
            <person name="Zhang T."/>
        </authorList>
    </citation>
    <scope>NUCLEOTIDE SEQUENCE</scope>
    <source>
        <strain evidence="3">HKST-UBA11</strain>
    </source>
</reference>
<dbReference type="InterPro" id="IPR003709">
    <property type="entry name" value="VanY-like_core_dom"/>
</dbReference>